<dbReference type="Proteomes" id="UP000254939">
    <property type="component" value="Unassembled WGS sequence"/>
</dbReference>
<dbReference type="EMBL" id="NAAC01000051">
    <property type="protein sequence ID" value="RDJ01484.1"/>
    <property type="molecule type" value="Genomic_DNA"/>
</dbReference>
<evidence type="ECO:0000313" key="2">
    <source>
        <dbReference type="Proteomes" id="UP000254939"/>
    </source>
</evidence>
<protein>
    <submittedName>
        <fullName evidence="1">Uncharacterized protein</fullName>
    </submittedName>
</protein>
<reference evidence="1 2" key="1">
    <citation type="submission" date="2017-03" db="EMBL/GenBank/DDBJ databases">
        <title>Genome analysis of Rhizobial strains effectives or ineffectives for nitrogen fixation isolated from bean seeds.</title>
        <authorList>
            <person name="Peralta H."/>
            <person name="Aguilar-Vera A."/>
            <person name="Mora Y."/>
            <person name="Vargas-Lagunas C."/>
            <person name="Girard L."/>
            <person name="Mora J."/>
        </authorList>
    </citation>
    <scope>NUCLEOTIDE SEQUENCE [LARGE SCALE GENOMIC DNA]</scope>
    <source>
        <strain evidence="1 2">CCGM3</strain>
    </source>
</reference>
<sequence length="76" mass="8430">MDVRDSAAVEDAICAKPSLEGKPRAIPLSSLSMVARRTDRHPGKFAQAMACHQRYESIPADRFISLVGRDSANRRF</sequence>
<comment type="caution">
    <text evidence="1">The sequence shown here is derived from an EMBL/GenBank/DDBJ whole genome shotgun (WGS) entry which is preliminary data.</text>
</comment>
<gene>
    <name evidence="1" type="ORF">B5K06_33820</name>
</gene>
<evidence type="ECO:0000313" key="1">
    <source>
        <dbReference type="EMBL" id="RDJ01484.1"/>
    </source>
</evidence>
<accession>A0A370KE00</accession>
<proteinExistence type="predicted"/>
<organism evidence="1 2">
    <name type="scientific">Rhizobium grahamii</name>
    <dbReference type="NCBI Taxonomy" id="1120045"/>
    <lineage>
        <taxon>Bacteria</taxon>
        <taxon>Pseudomonadati</taxon>
        <taxon>Pseudomonadota</taxon>
        <taxon>Alphaproteobacteria</taxon>
        <taxon>Hyphomicrobiales</taxon>
        <taxon>Rhizobiaceae</taxon>
        <taxon>Rhizobium/Agrobacterium group</taxon>
        <taxon>Rhizobium</taxon>
    </lineage>
</organism>
<name>A0A370KE00_9HYPH</name>
<dbReference type="AlphaFoldDB" id="A0A370KE00"/>